<organism evidence="1">
    <name type="scientific">Haliotis asinina</name>
    <name type="common">Donkey's ear abalone</name>
    <name type="synonym">Ass's ear abalone</name>
    <dbReference type="NCBI Taxonomy" id="109174"/>
    <lineage>
        <taxon>Eukaryota</taxon>
        <taxon>Metazoa</taxon>
        <taxon>Spiralia</taxon>
        <taxon>Lophotrochozoa</taxon>
        <taxon>Mollusca</taxon>
        <taxon>Gastropoda</taxon>
        <taxon>Vetigastropoda</taxon>
        <taxon>Lepetellida</taxon>
        <taxon>Haliotoidea</taxon>
        <taxon>Haliotidae</taxon>
        <taxon>Haliotis</taxon>
    </lineage>
</organism>
<evidence type="ECO:0000313" key="1">
    <source>
        <dbReference type="EMBL" id="ABC00197.1"/>
    </source>
</evidence>
<feature type="non-terminal residue" evidence="1">
    <location>
        <position position="1"/>
    </location>
</feature>
<sequence>ECRLVFSCRQQACGVRPECVDPSPKPSIMCPIGKPVIDTSLQEISCAPDGSCPESTACVRGPPAKPGV</sequence>
<feature type="non-terminal residue" evidence="1">
    <location>
        <position position="68"/>
    </location>
</feature>
<protein>
    <submittedName>
        <fullName evidence="1">Lustrin</fullName>
    </submittedName>
</protein>
<reference evidence="1" key="1">
    <citation type="journal article" date="2006" name="BMC Biol.">
        <title>A rapidly evolving secretome builds and patterns a sea shell.</title>
        <authorList>
            <person name="Jackson D.J."/>
            <person name="McDougall C."/>
            <person name="Green K."/>
            <person name="Simpson F."/>
            <person name="Woerheide G."/>
            <person name="Degnan B.M."/>
        </authorList>
    </citation>
    <scope>NUCLEOTIDE SEQUENCE</scope>
</reference>
<proteinExistence type="evidence at transcript level"/>
<name>A0S725_HALAI</name>
<accession>A0S725</accession>
<dbReference type="AlphaFoldDB" id="A0S725"/>
<dbReference type="EMBL" id="DQ298402">
    <property type="protein sequence ID" value="ABC00197.1"/>
    <property type="molecule type" value="mRNA"/>
</dbReference>